<reference evidence="1" key="1">
    <citation type="submission" date="2019-01" db="EMBL/GenBank/DDBJ databases">
        <authorList>
            <consortium name="Pathogen Informatics"/>
        </authorList>
    </citation>
    <scope>NUCLEOTIDE SEQUENCE [LARGE SCALE GENOMIC DNA]</scope>
    <source>
        <strain evidence="1">NCTC10113</strain>
    </source>
</reference>
<geneLocation type="plasmid" evidence="1">
    <name>2</name>
</geneLocation>
<evidence type="ECO:0000313" key="1">
    <source>
        <dbReference type="EMBL" id="VEU56134.1"/>
    </source>
</evidence>
<organism evidence="1">
    <name type="scientific">Metamycoplasma salivarium</name>
    <name type="common">Mycoplasma salivarium</name>
    <dbReference type="NCBI Taxonomy" id="2124"/>
    <lineage>
        <taxon>Bacteria</taxon>
        <taxon>Bacillati</taxon>
        <taxon>Mycoplasmatota</taxon>
        <taxon>Mycoplasmoidales</taxon>
        <taxon>Metamycoplasmataceae</taxon>
        <taxon>Metamycoplasma</taxon>
    </lineage>
</organism>
<accession>A0A448ZY19</accession>
<proteinExistence type="predicted"/>
<dbReference type="RefSeq" id="WP_024544007.1">
    <property type="nucleotide sequence ID" value="NZ_BPLV01000001.1"/>
</dbReference>
<dbReference type="NCBIfam" id="NF045770">
    <property type="entry name" value="MPN403_MG284_C"/>
    <property type="match status" value="1"/>
</dbReference>
<name>A0A448ZY19_METSV</name>
<dbReference type="EMBL" id="LR214939">
    <property type="protein sequence ID" value="VEU56134.1"/>
    <property type="molecule type" value="Genomic_DNA"/>
</dbReference>
<gene>
    <name evidence="1" type="ORF">NCTC10113_01018</name>
</gene>
<sequence>MEKNNVFKNENDIEILSLYQKRKFINDFCRFAKLEIKNHKNKFNKKSLLEIFVSSLDKDSSKIFLEEFIVGDKESEWYLEHWSKGTYYKKLNLLVNQFIRFVNVN</sequence>
<dbReference type="AlphaFoldDB" id="A0A448ZY19"/>
<keyword evidence="1" id="KW-0614">Plasmid</keyword>
<protein>
    <submittedName>
        <fullName evidence="1">Uncharacterized protein</fullName>
    </submittedName>
</protein>
<dbReference type="InterPro" id="IPR058231">
    <property type="entry name" value="MG284-like_C"/>
</dbReference>